<dbReference type="GO" id="GO:0045892">
    <property type="term" value="P:negative regulation of DNA-templated transcription"/>
    <property type="evidence" value="ECO:0007669"/>
    <property type="project" value="TreeGrafter"/>
</dbReference>
<dbReference type="PANTHER" id="PTHR35441">
    <property type="entry name" value="CIRCADIAN-ASSOCIATED TRANSCRIPTIONAL REPRESSOR"/>
    <property type="match status" value="1"/>
</dbReference>
<dbReference type="Pfam" id="PF15673">
    <property type="entry name" value="Ciart"/>
    <property type="match status" value="1"/>
</dbReference>
<feature type="compositionally biased region" description="Low complexity" evidence="1">
    <location>
        <begin position="1"/>
        <end position="29"/>
    </location>
</feature>
<accession>A0A1U7RA14</accession>
<dbReference type="GO" id="GO:0032922">
    <property type="term" value="P:circadian regulation of gene expression"/>
    <property type="evidence" value="ECO:0007669"/>
    <property type="project" value="InterPro"/>
</dbReference>
<dbReference type="KEGG" id="maua:101841929"/>
<sequence>MDSPSSVSSYSSSSLSSSFSTSPVNSDFSFPSDNEREGRSAHGLRPAAVEQRGGSQPSPGPIRCRHRPRVSSNQQAASHPEQRGSRVKGSRDGELETSLHTQGCTTEGDLLFAQKCEELQGFIWPLTDLLNGLKMGRFDRGLSSFQQSVAMDRIQRIVGVLRKPQMGERYLGTLLQVEGMLKTWFPHIAAQKSSLGGSRHQISKLFPSHHSDSAASSPAPRMEKVGHTQPGHSVLKPKQSWHLTEWPAMNLTWTHSTPICNPPLSSQGSTSAHSSLGTGASIGVILVLQKGGQPSTRSAPGTPVPPTTLPPVVPGELKKLSGEGPCCHSVPVMLPSDWSRTLCPPVLPTTVRDRTTGHLESAVAPGP</sequence>
<dbReference type="AlphaFoldDB" id="A0A1U7RA14"/>
<evidence type="ECO:0000313" key="3">
    <source>
        <dbReference type="RefSeq" id="XP_005084381.2"/>
    </source>
</evidence>
<evidence type="ECO:0000256" key="1">
    <source>
        <dbReference type="SAM" id="MobiDB-lite"/>
    </source>
</evidence>
<dbReference type="InterPro" id="IPR031373">
    <property type="entry name" value="Ciart"/>
</dbReference>
<feature type="region of interest" description="Disordered" evidence="1">
    <location>
        <begin position="1"/>
        <end position="100"/>
    </location>
</feature>
<dbReference type="Proteomes" id="UP000886700">
    <property type="component" value="Unplaced"/>
</dbReference>
<feature type="compositionally biased region" description="Basic and acidic residues" evidence="1">
    <location>
        <begin position="80"/>
        <end position="94"/>
    </location>
</feature>
<feature type="region of interest" description="Disordered" evidence="1">
    <location>
        <begin position="202"/>
        <end position="237"/>
    </location>
</feature>
<dbReference type="RefSeq" id="XP_005084381.2">
    <property type="nucleotide sequence ID" value="XM_005084324.4"/>
</dbReference>
<proteinExistence type="predicted"/>
<reference evidence="3" key="1">
    <citation type="submission" date="2025-08" db="UniProtKB">
        <authorList>
            <consortium name="RefSeq"/>
        </authorList>
    </citation>
    <scope>IDENTIFICATION</scope>
    <source>
        <tissue evidence="3">Liver</tissue>
    </source>
</reference>
<dbReference type="GeneID" id="101841929"/>
<organism evidence="2 3">
    <name type="scientific">Mesocricetus auratus</name>
    <name type="common">Golden hamster</name>
    <dbReference type="NCBI Taxonomy" id="10036"/>
    <lineage>
        <taxon>Eukaryota</taxon>
        <taxon>Metazoa</taxon>
        <taxon>Chordata</taxon>
        <taxon>Craniata</taxon>
        <taxon>Vertebrata</taxon>
        <taxon>Euteleostomi</taxon>
        <taxon>Mammalia</taxon>
        <taxon>Eutheria</taxon>
        <taxon>Euarchontoglires</taxon>
        <taxon>Glires</taxon>
        <taxon>Rodentia</taxon>
        <taxon>Myomorpha</taxon>
        <taxon>Muroidea</taxon>
        <taxon>Cricetidae</taxon>
        <taxon>Cricetinae</taxon>
        <taxon>Mesocricetus</taxon>
    </lineage>
</organism>
<dbReference type="CTD" id="148523"/>
<dbReference type="GO" id="GO:0000978">
    <property type="term" value="F:RNA polymerase II cis-regulatory region sequence-specific DNA binding"/>
    <property type="evidence" value="ECO:0007669"/>
    <property type="project" value="TreeGrafter"/>
</dbReference>
<dbReference type="eggNOG" id="ENOG502RZ6H">
    <property type="taxonomic scope" value="Eukaryota"/>
</dbReference>
<keyword evidence="2" id="KW-1185">Reference proteome</keyword>
<gene>
    <name evidence="3" type="primary">Ciart</name>
</gene>
<protein>
    <submittedName>
        <fullName evidence="3">Circadian-associated transcriptional repressor</fullName>
    </submittedName>
</protein>
<name>A0A1U7RA14_MESAU</name>
<dbReference type="PANTHER" id="PTHR35441:SF1">
    <property type="entry name" value="CIRCADIAN-ASSOCIATED TRANSCRIPTIONAL REPRESSOR"/>
    <property type="match status" value="1"/>
</dbReference>
<dbReference type="OrthoDB" id="9949430at2759"/>
<evidence type="ECO:0000313" key="2">
    <source>
        <dbReference type="Proteomes" id="UP000886700"/>
    </source>
</evidence>
<dbReference type="GO" id="GO:0005634">
    <property type="term" value="C:nucleus"/>
    <property type="evidence" value="ECO:0007669"/>
    <property type="project" value="TreeGrafter"/>
</dbReference>
<dbReference type="STRING" id="10036.ENSMAUP00000002126"/>